<proteinExistence type="predicted"/>
<sequence length="90" mass="10388">MIARIVSLRFRQRPDRPAHGLISDLEEPVCDLVDAHLLTRAHERVDLTLELQEQRARGLNVQRLVFVRTEYLGEVSGDQATKNQISVRDR</sequence>
<accession>A0A433DK46</accession>
<comment type="caution">
    <text evidence="1">The sequence shown here is derived from an EMBL/GenBank/DDBJ whole genome shotgun (WGS) entry which is preliminary data.</text>
</comment>
<gene>
    <name evidence="1" type="ORF">BC936DRAFT_149082</name>
</gene>
<dbReference type="Proteomes" id="UP000268093">
    <property type="component" value="Unassembled WGS sequence"/>
</dbReference>
<protein>
    <submittedName>
        <fullName evidence="1">Uncharacterized protein</fullName>
    </submittedName>
</protein>
<keyword evidence="2" id="KW-1185">Reference proteome</keyword>
<evidence type="ECO:0000313" key="2">
    <source>
        <dbReference type="Proteomes" id="UP000268093"/>
    </source>
</evidence>
<organism evidence="1 2">
    <name type="scientific">Jimgerdemannia flammicorona</name>
    <dbReference type="NCBI Taxonomy" id="994334"/>
    <lineage>
        <taxon>Eukaryota</taxon>
        <taxon>Fungi</taxon>
        <taxon>Fungi incertae sedis</taxon>
        <taxon>Mucoromycota</taxon>
        <taxon>Mucoromycotina</taxon>
        <taxon>Endogonomycetes</taxon>
        <taxon>Endogonales</taxon>
        <taxon>Endogonaceae</taxon>
        <taxon>Jimgerdemannia</taxon>
    </lineage>
</organism>
<evidence type="ECO:0000313" key="1">
    <source>
        <dbReference type="EMBL" id="RUP51274.1"/>
    </source>
</evidence>
<reference evidence="1 2" key="1">
    <citation type="journal article" date="2018" name="New Phytol.">
        <title>Phylogenomics of Endogonaceae and evolution of mycorrhizas within Mucoromycota.</title>
        <authorList>
            <person name="Chang Y."/>
            <person name="Desiro A."/>
            <person name="Na H."/>
            <person name="Sandor L."/>
            <person name="Lipzen A."/>
            <person name="Clum A."/>
            <person name="Barry K."/>
            <person name="Grigoriev I.V."/>
            <person name="Martin F.M."/>
            <person name="Stajich J.E."/>
            <person name="Smith M.E."/>
            <person name="Bonito G."/>
            <person name="Spatafora J.W."/>
        </authorList>
    </citation>
    <scope>NUCLEOTIDE SEQUENCE [LARGE SCALE GENOMIC DNA]</scope>
    <source>
        <strain evidence="1 2">GMNB39</strain>
    </source>
</reference>
<name>A0A433DK46_9FUNG</name>
<dbReference type="EMBL" id="RBNI01000842">
    <property type="protein sequence ID" value="RUP51274.1"/>
    <property type="molecule type" value="Genomic_DNA"/>
</dbReference>